<sequence length="396" mass="45395">MFIYFPDTMAVQAVELLNPPSPRVFAALIVLDSNRLLLFGGQSYVNSIDVFQDAYTITFSDETFKYATSTAITIENPDCFPPTVYANSRTTDRVIIVSRPRDCTKVCVDSQYLRRLFSYGIASNHFFNAKPIIPVTRLCLGRPTESRQQLTTSYPKPIKNHGSASAFQCFQDSKDSFCEIGSQHADFTNTLHFAWHDTAKKTEDQRNMTLFPDDYAYVMQWFSEYHPTEQCYSGRRGGHLCYRPGACMYKSIKIRYQTNDEEFLNRLLNSMYQLYLLSRGGPIQDSAYLPLAEDTNCGDVQHGIFPLDRLLELQMLVPVHRVLTDVFLTSTFYTIDLEYVKQHNKIRFGQQTVPFNSWLLPEYAPIVVAGCELFTCGGVHRLPNEMDFSTRTFTGY</sequence>
<gene>
    <name evidence="1" type="ORF">BOKJ2_LOCUS6586</name>
</gene>
<dbReference type="Proteomes" id="UP000614601">
    <property type="component" value="Unassembled WGS sequence"/>
</dbReference>
<dbReference type="EMBL" id="CAJFCW020000003">
    <property type="protein sequence ID" value="CAG9105925.1"/>
    <property type="molecule type" value="Genomic_DNA"/>
</dbReference>
<organism evidence="1 2">
    <name type="scientific">Bursaphelenchus okinawaensis</name>
    <dbReference type="NCBI Taxonomy" id="465554"/>
    <lineage>
        <taxon>Eukaryota</taxon>
        <taxon>Metazoa</taxon>
        <taxon>Ecdysozoa</taxon>
        <taxon>Nematoda</taxon>
        <taxon>Chromadorea</taxon>
        <taxon>Rhabditida</taxon>
        <taxon>Tylenchina</taxon>
        <taxon>Tylenchomorpha</taxon>
        <taxon>Aphelenchoidea</taxon>
        <taxon>Aphelenchoididae</taxon>
        <taxon>Bursaphelenchus</taxon>
    </lineage>
</organism>
<accession>A0A811KLG1</accession>
<dbReference type="Proteomes" id="UP000783686">
    <property type="component" value="Unassembled WGS sequence"/>
</dbReference>
<evidence type="ECO:0000313" key="2">
    <source>
        <dbReference type="Proteomes" id="UP000614601"/>
    </source>
</evidence>
<comment type="caution">
    <text evidence="1">The sequence shown here is derived from an EMBL/GenBank/DDBJ whole genome shotgun (WGS) entry which is preliminary data.</text>
</comment>
<dbReference type="EMBL" id="CAJFDH010000003">
    <property type="protein sequence ID" value="CAD5216424.1"/>
    <property type="molecule type" value="Genomic_DNA"/>
</dbReference>
<keyword evidence="2" id="KW-1185">Reference proteome</keyword>
<name>A0A811KLG1_9BILA</name>
<dbReference type="AlphaFoldDB" id="A0A811KLG1"/>
<reference evidence="1" key="1">
    <citation type="submission" date="2020-09" db="EMBL/GenBank/DDBJ databases">
        <authorList>
            <person name="Kikuchi T."/>
        </authorList>
    </citation>
    <scope>NUCLEOTIDE SEQUENCE</scope>
    <source>
        <strain evidence="1">SH1</strain>
    </source>
</reference>
<proteinExistence type="predicted"/>
<evidence type="ECO:0000313" key="1">
    <source>
        <dbReference type="EMBL" id="CAD5216424.1"/>
    </source>
</evidence>
<protein>
    <submittedName>
        <fullName evidence="1">Uncharacterized protein</fullName>
    </submittedName>
</protein>